<name>A0ABR4HIF4_9EURO</name>
<comment type="caution">
    <text evidence="7">The sequence shown here is derived from an EMBL/GenBank/DDBJ whole genome shotgun (WGS) entry which is preliminary data.</text>
</comment>
<feature type="transmembrane region" description="Helical" evidence="5">
    <location>
        <begin position="122"/>
        <end position="140"/>
    </location>
</feature>
<feature type="transmembrane region" description="Helical" evidence="5">
    <location>
        <begin position="13"/>
        <end position="35"/>
    </location>
</feature>
<evidence type="ECO:0000256" key="2">
    <source>
        <dbReference type="ARBA" id="ARBA00022692"/>
    </source>
</evidence>
<dbReference type="PROSITE" id="PS50261">
    <property type="entry name" value="G_PROTEIN_RECEP_F2_4"/>
    <property type="match status" value="1"/>
</dbReference>
<keyword evidence="4 5" id="KW-0472">Membrane</keyword>
<feature type="domain" description="G-protein coupled receptors family 2 profile 2" evidence="6">
    <location>
        <begin position="8"/>
        <end position="305"/>
    </location>
</feature>
<dbReference type="Pfam" id="PF05462">
    <property type="entry name" value="Dicty_CAR"/>
    <property type="match status" value="1"/>
</dbReference>
<dbReference type="SUPFAM" id="SSF81321">
    <property type="entry name" value="Family A G protein-coupled receptor-like"/>
    <property type="match status" value="1"/>
</dbReference>
<organism evidence="7 8">
    <name type="scientific">Aspergillus cavernicola</name>
    <dbReference type="NCBI Taxonomy" id="176166"/>
    <lineage>
        <taxon>Eukaryota</taxon>
        <taxon>Fungi</taxon>
        <taxon>Dikarya</taxon>
        <taxon>Ascomycota</taxon>
        <taxon>Pezizomycotina</taxon>
        <taxon>Eurotiomycetes</taxon>
        <taxon>Eurotiomycetidae</taxon>
        <taxon>Eurotiales</taxon>
        <taxon>Aspergillaceae</taxon>
        <taxon>Aspergillus</taxon>
        <taxon>Aspergillus subgen. Nidulantes</taxon>
    </lineage>
</organism>
<dbReference type="PANTHER" id="PTHR23112:SF0">
    <property type="entry name" value="TRANSMEMBRANE PROTEIN 116"/>
    <property type="match status" value="1"/>
</dbReference>
<evidence type="ECO:0000256" key="4">
    <source>
        <dbReference type="ARBA" id="ARBA00023136"/>
    </source>
</evidence>
<gene>
    <name evidence="7" type="ORF">BDW59DRAFT_177703</name>
</gene>
<sequence>MKLSPTQLYRLSIAGRTASALSLVGVATIIATFTFSKDFRSPTHRIMLINSFYNLFDFIATMISVSGPEAGNNSALCRFQGFSLQMFPVADVLWTVAMTWDVVLVVFYHYEPRALRRLEKKYLAIITTLSFIPAFVFLFIHNSDKGPLYGSVEFWCSISPNWVLFRIIFYYAPIWFFILVVLVLYFVIAHEIFKLRHELMLTHTDCLVLSSATPSNESIERTNNDDMKSIETPIIRQQSAVSLRKFLLMPILFFLALLTTWVAPTINRIYAFKHPGEEPYPLMVSVAALGSLRGFWNGIIFVSMRSKGRR</sequence>
<keyword evidence="3 5" id="KW-1133">Transmembrane helix</keyword>
<dbReference type="EMBL" id="JBFXLS010000114">
    <property type="protein sequence ID" value="KAL2815271.1"/>
    <property type="molecule type" value="Genomic_DNA"/>
</dbReference>
<dbReference type="PRINTS" id="PR02001">
    <property type="entry name" value="GCR1CAMPR"/>
</dbReference>
<evidence type="ECO:0000256" key="1">
    <source>
        <dbReference type="ARBA" id="ARBA00004141"/>
    </source>
</evidence>
<proteinExistence type="predicted"/>
<feature type="transmembrane region" description="Helical" evidence="5">
    <location>
        <begin position="47"/>
        <end position="66"/>
    </location>
</feature>
<accession>A0ABR4HIF4</accession>
<keyword evidence="8" id="KW-1185">Reference proteome</keyword>
<evidence type="ECO:0000313" key="7">
    <source>
        <dbReference type="EMBL" id="KAL2815271.1"/>
    </source>
</evidence>
<evidence type="ECO:0000313" key="8">
    <source>
        <dbReference type="Proteomes" id="UP001610335"/>
    </source>
</evidence>
<dbReference type="InterPro" id="IPR017981">
    <property type="entry name" value="GPCR_2-like_7TM"/>
</dbReference>
<evidence type="ECO:0000256" key="3">
    <source>
        <dbReference type="ARBA" id="ARBA00022989"/>
    </source>
</evidence>
<feature type="transmembrane region" description="Helical" evidence="5">
    <location>
        <begin position="86"/>
        <end position="110"/>
    </location>
</feature>
<protein>
    <recommendedName>
        <fullName evidence="6">G-protein coupled receptors family 2 profile 2 domain-containing protein</fullName>
    </recommendedName>
</protein>
<evidence type="ECO:0000256" key="5">
    <source>
        <dbReference type="SAM" id="Phobius"/>
    </source>
</evidence>
<feature type="transmembrane region" description="Helical" evidence="5">
    <location>
        <begin position="283"/>
        <end position="304"/>
    </location>
</feature>
<dbReference type="Proteomes" id="UP001610335">
    <property type="component" value="Unassembled WGS sequence"/>
</dbReference>
<keyword evidence="2 5" id="KW-0812">Transmembrane</keyword>
<dbReference type="Gene3D" id="1.20.1070.10">
    <property type="entry name" value="Rhodopsin 7-helix transmembrane proteins"/>
    <property type="match status" value="1"/>
</dbReference>
<evidence type="ECO:0000259" key="6">
    <source>
        <dbReference type="PROSITE" id="PS50261"/>
    </source>
</evidence>
<feature type="transmembrane region" description="Helical" evidence="5">
    <location>
        <begin position="246"/>
        <end position="263"/>
    </location>
</feature>
<dbReference type="PANTHER" id="PTHR23112">
    <property type="entry name" value="G PROTEIN-COUPLED RECEPTOR 157-RELATED"/>
    <property type="match status" value="1"/>
</dbReference>
<feature type="transmembrane region" description="Helical" evidence="5">
    <location>
        <begin position="167"/>
        <end position="188"/>
    </location>
</feature>
<dbReference type="InterPro" id="IPR022343">
    <property type="entry name" value="GCR1-cAMP_receptor"/>
</dbReference>
<comment type="subcellular location">
    <subcellularLocation>
        <location evidence="1">Membrane</location>
        <topology evidence="1">Multi-pass membrane protein</topology>
    </subcellularLocation>
</comment>
<reference evidence="7 8" key="1">
    <citation type="submission" date="2024-07" db="EMBL/GenBank/DDBJ databases">
        <title>Section-level genome sequencing and comparative genomics of Aspergillus sections Usti and Cavernicolus.</title>
        <authorList>
            <consortium name="Lawrence Berkeley National Laboratory"/>
            <person name="Nybo J.L."/>
            <person name="Vesth T.C."/>
            <person name="Theobald S."/>
            <person name="Frisvad J.C."/>
            <person name="Larsen T.O."/>
            <person name="Kjaerboelling I."/>
            <person name="Rothschild-Mancinelli K."/>
            <person name="Lyhne E.K."/>
            <person name="Kogle M.E."/>
            <person name="Barry K."/>
            <person name="Clum A."/>
            <person name="Na H."/>
            <person name="Ledsgaard L."/>
            <person name="Lin J."/>
            <person name="Lipzen A."/>
            <person name="Kuo A."/>
            <person name="Riley R."/>
            <person name="Mondo S."/>
            <person name="LaButti K."/>
            <person name="Haridas S."/>
            <person name="Pangalinan J."/>
            <person name="Salamov A.A."/>
            <person name="Simmons B.A."/>
            <person name="Magnuson J.K."/>
            <person name="Chen J."/>
            <person name="Drula E."/>
            <person name="Henrissat B."/>
            <person name="Wiebenga A."/>
            <person name="Lubbers R.J."/>
            <person name="Gomes A.C."/>
            <person name="Makela M.R."/>
            <person name="Stajich J."/>
            <person name="Grigoriev I.V."/>
            <person name="Mortensen U.H."/>
            <person name="De vries R.P."/>
            <person name="Baker S.E."/>
            <person name="Andersen M.R."/>
        </authorList>
    </citation>
    <scope>NUCLEOTIDE SEQUENCE [LARGE SCALE GENOMIC DNA]</scope>
    <source>
        <strain evidence="7 8">CBS 600.67</strain>
    </source>
</reference>